<dbReference type="AlphaFoldDB" id="A0AAN7TSK0"/>
<protein>
    <submittedName>
        <fullName evidence="2">Uncharacterized protein</fullName>
    </submittedName>
</protein>
<comment type="caution">
    <text evidence="2">The sequence shown here is derived from an EMBL/GenBank/DDBJ whole genome shotgun (WGS) entry which is preliminary data.</text>
</comment>
<evidence type="ECO:0000256" key="1">
    <source>
        <dbReference type="SAM" id="MobiDB-lite"/>
    </source>
</evidence>
<dbReference type="EMBL" id="JAVRRL010000019">
    <property type="protein sequence ID" value="KAK5114142.1"/>
    <property type="molecule type" value="Genomic_DNA"/>
</dbReference>
<feature type="region of interest" description="Disordered" evidence="1">
    <location>
        <begin position="407"/>
        <end position="435"/>
    </location>
</feature>
<evidence type="ECO:0000313" key="3">
    <source>
        <dbReference type="Proteomes" id="UP001310890"/>
    </source>
</evidence>
<dbReference type="Proteomes" id="UP001310890">
    <property type="component" value="Unassembled WGS sequence"/>
</dbReference>
<sequence length="466" mass="51300">MATTIFTPESFLESLESFLVTATTCDDTASASFDKAIRHSLGLADGAGAGLVFPSTRDRALLIMRPVIESWRTLLPNDDLPISKLDLGYSAVRNTDVGGGEVATLRCNILDCFTASLHTVQGASVPEALVRNILKAASKWYLLLNNIHYEHAPIIAAPLAYSTWRAKKYPFAKLAFQSLDDNALLPRTPNAELLQPGDSGYDPDYPTFRDPSTFRVAAARNSKGPGAINNLLQPRMDGPTDEPMQKGRGNHGHDTLVPWLQDELDFITTLIIVYQNSLTWQELADATNEVFQHRPVMVSGGLVQRGNRHIAGIRQHKLIKEMPQLLPLLDAQTDPKQPAVVVDWKLEYQRMKAAEDDGEGGHGDEYRVFIVIIRPPEHSANSWQDVDSDQYAQADGDEMMRREAAGSVLRGEEDGSGVEPVEGEDMTGDLGAGEADLSGEAEGVREGMPNGIEGMYRDQFGWWWKA</sequence>
<gene>
    <name evidence="2" type="ORF">LTR62_002712</name>
</gene>
<proteinExistence type="predicted"/>
<name>A0AAN7TSK0_9PEZI</name>
<feature type="region of interest" description="Disordered" evidence="1">
    <location>
        <begin position="227"/>
        <end position="249"/>
    </location>
</feature>
<organism evidence="2 3">
    <name type="scientific">Meristemomyces frigidus</name>
    <dbReference type="NCBI Taxonomy" id="1508187"/>
    <lineage>
        <taxon>Eukaryota</taxon>
        <taxon>Fungi</taxon>
        <taxon>Dikarya</taxon>
        <taxon>Ascomycota</taxon>
        <taxon>Pezizomycotina</taxon>
        <taxon>Dothideomycetes</taxon>
        <taxon>Dothideomycetidae</taxon>
        <taxon>Mycosphaerellales</taxon>
        <taxon>Teratosphaeriaceae</taxon>
        <taxon>Meristemomyces</taxon>
    </lineage>
</organism>
<evidence type="ECO:0000313" key="2">
    <source>
        <dbReference type="EMBL" id="KAK5114142.1"/>
    </source>
</evidence>
<accession>A0AAN7TSK0</accession>
<reference evidence="2" key="1">
    <citation type="submission" date="2023-08" db="EMBL/GenBank/DDBJ databases">
        <title>Black Yeasts Isolated from many extreme environments.</title>
        <authorList>
            <person name="Coleine C."/>
            <person name="Stajich J.E."/>
            <person name="Selbmann L."/>
        </authorList>
    </citation>
    <scope>NUCLEOTIDE SEQUENCE</scope>
    <source>
        <strain evidence="2">CCFEE 5401</strain>
    </source>
</reference>